<dbReference type="Proteomes" id="UP000037035">
    <property type="component" value="Unassembled WGS sequence"/>
</dbReference>
<evidence type="ECO:0000256" key="1">
    <source>
        <dbReference type="SAM" id="MobiDB-lite"/>
    </source>
</evidence>
<dbReference type="OrthoDB" id="2505230at2759"/>
<dbReference type="AlphaFoldDB" id="A0A0L6VJL6"/>
<gene>
    <name evidence="2" type="ORF">VP01_1479g2</name>
</gene>
<evidence type="ECO:0000313" key="3">
    <source>
        <dbReference type="Proteomes" id="UP000037035"/>
    </source>
</evidence>
<feature type="region of interest" description="Disordered" evidence="1">
    <location>
        <begin position="50"/>
        <end position="150"/>
    </location>
</feature>
<comment type="caution">
    <text evidence="2">The sequence shown here is derived from an EMBL/GenBank/DDBJ whole genome shotgun (WGS) entry which is preliminary data.</text>
</comment>
<organism evidence="2 3">
    <name type="scientific">Puccinia sorghi</name>
    <dbReference type="NCBI Taxonomy" id="27349"/>
    <lineage>
        <taxon>Eukaryota</taxon>
        <taxon>Fungi</taxon>
        <taxon>Dikarya</taxon>
        <taxon>Basidiomycota</taxon>
        <taxon>Pucciniomycotina</taxon>
        <taxon>Pucciniomycetes</taxon>
        <taxon>Pucciniales</taxon>
        <taxon>Pucciniaceae</taxon>
        <taxon>Puccinia</taxon>
    </lineage>
</organism>
<dbReference type="VEuPathDB" id="FungiDB:VP01_1479g2"/>
<dbReference type="EMBL" id="LAVV01005330">
    <property type="protein sequence ID" value="KNZ60943.1"/>
    <property type="molecule type" value="Genomic_DNA"/>
</dbReference>
<accession>A0A0L6VJL6</accession>
<reference evidence="2 3" key="1">
    <citation type="submission" date="2015-08" db="EMBL/GenBank/DDBJ databases">
        <title>Next Generation Sequencing and Analysis of the Genome of Puccinia sorghi L Schw, the Causal Agent of Maize Common Rust.</title>
        <authorList>
            <person name="Rochi L."/>
            <person name="Burguener G."/>
            <person name="Darino M."/>
            <person name="Turjanski A."/>
            <person name="Kreff E."/>
            <person name="Dieguez M.J."/>
            <person name="Sacco F."/>
        </authorList>
    </citation>
    <scope>NUCLEOTIDE SEQUENCE [LARGE SCALE GENOMIC DNA]</scope>
    <source>
        <strain evidence="2 3">RO10H11247</strain>
    </source>
</reference>
<proteinExistence type="predicted"/>
<name>A0A0L6VJL6_9BASI</name>
<sequence length="434" mass="48120">MTVNLLIAGFKVTGYVGLFLCRTTQSGNLVTQIASGEEALIMVCLRAASGEGGSPRVSRSGVTANVGRMVNPNASQLTRKTNDSQARKLQTYHQDLIPPTTPNQPFESPTKKRSVSALKHDLLPQPPHNPPSKKHKPASPSSHNPLHTTPWKLVRKNPISPIHRNPIHLNLSHFNLLKPSEKKKEKTPKVDIREQFPLKSHLPALGLNPSNGEGHPKCKPLPLAQPPRLMVPPKASKPIHTYQITSPLKKICVPKPEEAARRTFNAKQVGLEMIRASKPPGPARLMRPIVACHSLPSVSAPKAISPMVSPSKKRNRIEGELLSRARRLIEINQSSLRMWQSDLEAGALREVKTRKFQVLNVLKDKGCQVAHCLEIDPTAPPCHDIPPPEDPSRSATWRIFLRGPDCNPNIRLKIFSPWSQLDPNMIICDKFISF</sequence>
<keyword evidence="3" id="KW-1185">Reference proteome</keyword>
<protein>
    <submittedName>
        <fullName evidence="2">Uncharacterized protein</fullName>
    </submittedName>
</protein>
<evidence type="ECO:0000313" key="2">
    <source>
        <dbReference type="EMBL" id="KNZ60943.1"/>
    </source>
</evidence>